<dbReference type="PROSITE" id="PS50088">
    <property type="entry name" value="ANK_REPEAT"/>
    <property type="match status" value="2"/>
</dbReference>
<dbReference type="InterPro" id="IPR036770">
    <property type="entry name" value="Ankyrin_rpt-contain_sf"/>
</dbReference>
<dbReference type="PROSITE" id="PS50297">
    <property type="entry name" value="ANK_REP_REGION"/>
    <property type="match status" value="2"/>
</dbReference>
<reference evidence="2 3" key="1">
    <citation type="journal article" date="2015" name="Plant Cell">
        <title>Oil accumulation by the oleaginous diatom Fistulifera solaris as revealed by the genome and transcriptome.</title>
        <authorList>
            <person name="Tanaka T."/>
            <person name="Maeda Y."/>
            <person name="Veluchamy A."/>
            <person name="Tanaka M."/>
            <person name="Abida H."/>
            <person name="Marechal E."/>
            <person name="Bowler C."/>
            <person name="Muto M."/>
            <person name="Sunaga Y."/>
            <person name="Tanaka M."/>
            <person name="Yoshino T."/>
            <person name="Taniguchi T."/>
            <person name="Fukuda Y."/>
            <person name="Nemoto M."/>
            <person name="Matsumoto M."/>
            <person name="Wong P.S."/>
            <person name="Aburatani S."/>
            <person name="Fujibuchi W."/>
        </authorList>
    </citation>
    <scope>NUCLEOTIDE SEQUENCE [LARGE SCALE GENOMIC DNA]</scope>
    <source>
        <strain evidence="2 3">JPCC DA0580</strain>
    </source>
</reference>
<dbReference type="InParanoid" id="A0A1Z5JBP7"/>
<proteinExistence type="predicted"/>
<evidence type="ECO:0000256" key="1">
    <source>
        <dbReference type="PROSITE-ProRule" id="PRU00023"/>
    </source>
</evidence>
<sequence length="407" mass="45072">MSADDEIDYDELIQQIESEWNLDDCQQELLDAARYDDLEVVRAILQCHPDLIAYQDSETGNSALHMAAANGHAAVVQFLLSVGASVVGLENKAGNSPLHWAASNGKHEIVQLLLQESQADVLQRNRFGRSALTEGFTSENTDVVQALLEHASASEERLMATAGTEEKDVSVTHSFQMGGVSFRVRELAIAQSSEDTILGQETPEDDTTGLGIWAASLICARWVVEWFSSKDYKHVLELGAGCGVPGLAVATMGVASKVYLTDFNARTVSNLQHNVEINGLIDCVEVLNMNWHDQSTWPQEKMDVVIGSDLIYQSDMAPLLATTLQQLVAHHGRFLYAAPKEGRQGHADFLALMEKSGFQLLGETEPPQSYIGNPLQNQDDEDFYLHFHELQNKDMNYRLYEFLQTNA</sequence>
<accession>A0A1Z5JBP7</accession>
<dbReference type="Proteomes" id="UP000198406">
    <property type="component" value="Unassembled WGS sequence"/>
</dbReference>
<dbReference type="SMART" id="SM00248">
    <property type="entry name" value="ANK"/>
    <property type="match status" value="4"/>
</dbReference>
<dbReference type="InterPro" id="IPR002110">
    <property type="entry name" value="Ankyrin_rpt"/>
</dbReference>
<dbReference type="Gene3D" id="3.40.50.150">
    <property type="entry name" value="Vaccinia Virus protein VP39"/>
    <property type="match status" value="1"/>
</dbReference>
<feature type="repeat" description="ANK" evidence="1">
    <location>
        <begin position="59"/>
        <end position="91"/>
    </location>
</feature>
<dbReference type="OrthoDB" id="46564at2759"/>
<organism evidence="2 3">
    <name type="scientific">Fistulifera solaris</name>
    <name type="common">Oleaginous diatom</name>
    <dbReference type="NCBI Taxonomy" id="1519565"/>
    <lineage>
        <taxon>Eukaryota</taxon>
        <taxon>Sar</taxon>
        <taxon>Stramenopiles</taxon>
        <taxon>Ochrophyta</taxon>
        <taxon>Bacillariophyta</taxon>
        <taxon>Bacillariophyceae</taxon>
        <taxon>Bacillariophycidae</taxon>
        <taxon>Naviculales</taxon>
        <taxon>Naviculaceae</taxon>
        <taxon>Fistulifera</taxon>
    </lineage>
</organism>
<name>A0A1Z5JBP7_FISSO</name>
<dbReference type="Pfam" id="PF12796">
    <property type="entry name" value="Ank_2"/>
    <property type="match status" value="1"/>
</dbReference>
<dbReference type="InterPro" id="IPR029063">
    <property type="entry name" value="SAM-dependent_MTases_sf"/>
</dbReference>
<gene>
    <name evidence="2" type="ORF">FisN_22Lh052</name>
</gene>
<dbReference type="Pfam" id="PF10294">
    <property type="entry name" value="Methyltransf_16"/>
    <property type="match status" value="1"/>
</dbReference>
<keyword evidence="3" id="KW-1185">Reference proteome</keyword>
<protein>
    <submittedName>
        <fullName evidence="2">Uncharacterized protein</fullName>
    </submittedName>
</protein>
<dbReference type="SUPFAM" id="SSF48403">
    <property type="entry name" value="Ankyrin repeat"/>
    <property type="match status" value="1"/>
</dbReference>
<comment type="caution">
    <text evidence="2">The sequence shown here is derived from an EMBL/GenBank/DDBJ whole genome shotgun (WGS) entry which is preliminary data.</text>
</comment>
<dbReference type="PANTHER" id="PTHR14614">
    <property type="entry name" value="HEPATOCELLULAR CARCINOMA-ASSOCIATED ANTIGEN"/>
    <property type="match status" value="1"/>
</dbReference>
<feature type="repeat" description="ANK" evidence="1">
    <location>
        <begin position="93"/>
        <end position="115"/>
    </location>
</feature>
<dbReference type="EMBL" id="BDSP01000041">
    <property type="protein sequence ID" value="GAX11379.1"/>
    <property type="molecule type" value="Genomic_DNA"/>
</dbReference>
<dbReference type="AlphaFoldDB" id="A0A1Z5JBP7"/>
<dbReference type="InterPro" id="IPR019410">
    <property type="entry name" value="Methyltransf_16"/>
</dbReference>
<dbReference type="Gene3D" id="1.25.40.20">
    <property type="entry name" value="Ankyrin repeat-containing domain"/>
    <property type="match status" value="1"/>
</dbReference>
<evidence type="ECO:0000313" key="3">
    <source>
        <dbReference type="Proteomes" id="UP000198406"/>
    </source>
</evidence>
<dbReference type="SUPFAM" id="SSF53335">
    <property type="entry name" value="S-adenosyl-L-methionine-dependent methyltransferases"/>
    <property type="match status" value="1"/>
</dbReference>
<keyword evidence="1" id="KW-0040">ANK repeat</keyword>
<evidence type="ECO:0000313" key="2">
    <source>
        <dbReference type="EMBL" id="GAX11379.1"/>
    </source>
</evidence>
<dbReference type="CDD" id="cd02440">
    <property type="entry name" value="AdoMet_MTases"/>
    <property type="match status" value="1"/>
</dbReference>